<proteinExistence type="predicted"/>
<keyword evidence="5 6" id="KW-0472">Membrane</keyword>
<comment type="subcellular location">
    <subcellularLocation>
        <location evidence="1">Cell membrane</location>
        <topology evidence="1">Multi-pass membrane protein</topology>
    </subcellularLocation>
</comment>
<reference evidence="8 9" key="1">
    <citation type="submission" date="2020-08" db="EMBL/GenBank/DDBJ databases">
        <title>Genome public.</title>
        <authorList>
            <person name="Liu C."/>
            <person name="Sun Q."/>
        </authorList>
    </citation>
    <scope>NUCLEOTIDE SEQUENCE [LARGE SCALE GENOMIC DNA]</scope>
    <source>
        <strain evidence="8 9">NSJ-27</strain>
    </source>
</reference>
<feature type="transmembrane region" description="Helical" evidence="6">
    <location>
        <begin position="269"/>
        <end position="288"/>
    </location>
</feature>
<feature type="domain" description="Major facilitator superfamily (MFS) profile" evidence="7">
    <location>
        <begin position="9"/>
        <end position="380"/>
    </location>
</feature>
<dbReference type="InterPro" id="IPR052714">
    <property type="entry name" value="MFS_Exporter"/>
</dbReference>
<dbReference type="InterPro" id="IPR020846">
    <property type="entry name" value="MFS_dom"/>
</dbReference>
<feature type="transmembrane region" description="Helical" evidence="6">
    <location>
        <begin position="134"/>
        <end position="159"/>
    </location>
</feature>
<feature type="transmembrane region" description="Helical" evidence="6">
    <location>
        <begin position="204"/>
        <end position="226"/>
    </location>
</feature>
<dbReference type="Proteomes" id="UP000649151">
    <property type="component" value="Unassembled WGS sequence"/>
</dbReference>
<evidence type="ECO:0000256" key="5">
    <source>
        <dbReference type="ARBA" id="ARBA00023136"/>
    </source>
</evidence>
<dbReference type="CDD" id="cd17489">
    <property type="entry name" value="MFS_YfcJ_like"/>
    <property type="match status" value="1"/>
</dbReference>
<dbReference type="Gene3D" id="1.20.1250.20">
    <property type="entry name" value="MFS general substrate transporter like domains"/>
    <property type="match status" value="1"/>
</dbReference>
<organism evidence="8 9">
    <name type="scientific">Clostridium facile</name>
    <dbReference type="NCBI Taxonomy" id="2763035"/>
    <lineage>
        <taxon>Bacteria</taxon>
        <taxon>Bacillati</taxon>
        <taxon>Bacillota</taxon>
        <taxon>Clostridia</taxon>
        <taxon>Eubacteriales</taxon>
        <taxon>Clostridiaceae</taxon>
        <taxon>Clostridium</taxon>
    </lineage>
</organism>
<accession>A0ABR7ITC3</accession>
<dbReference type="PANTHER" id="PTHR23531:SF1">
    <property type="entry name" value="QUINOLENE RESISTANCE PROTEIN NORA"/>
    <property type="match status" value="1"/>
</dbReference>
<feature type="transmembrane region" description="Helical" evidence="6">
    <location>
        <begin position="12"/>
        <end position="32"/>
    </location>
</feature>
<dbReference type="SUPFAM" id="SSF103473">
    <property type="entry name" value="MFS general substrate transporter"/>
    <property type="match status" value="1"/>
</dbReference>
<dbReference type="Pfam" id="PF07690">
    <property type="entry name" value="MFS_1"/>
    <property type="match status" value="1"/>
</dbReference>
<sequence>MKQKTYSKDIILILIASFFYFCSPMLITPLITGFSGSIGASATMMGMIGGFMNLCSLVCRPFVGNLADKISKYKVSFLGAGLMCLSCLGYMVATNPMIVFVARMINGVGFACCSVCMATWMSNMLPNEKIGSGMGIYGMMNALGMAVAPAIGISIYQVFGYRLSFGIALLTSLMTMIIIQFIGNKGEPEPQTQKVKTKLQIAEWKAVPVAIIIMLFSIPYCATQSFLVNYVQARNLSVSVSLFFPLYAVVLLVLRLCLKSLFDRLPFQYFLFGSSISAFAGILCLTFLKNNIILFFAALFMAGGYGMMCSICQSTAILLAGKEKRGLANSTYYIGLDLGMALGPAIGGFLFGNLNLSLFYPALLLTVPLAIIVYFVVKIKNRASFQ</sequence>
<feature type="transmembrane region" description="Helical" evidence="6">
    <location>
        <begin position="294"/>
        <end position="320"/>
    </location>
</feature>
<feature type="transmembrane region" description="Helical" evidence="6">
    <location>
        <begin position="99"/>
        <end position="122"/>
    </location>
</feature>
<dbReference type="InterPro" id="IPR011701">
    <property type="entry name" value="MFS"/>
</dbReference>
<evidence type="ECO:0000259" key="7">
    <source>
        <dbReference type="PROSITE" id="PS50850"/>
    </source>
</evidence>
<name>A0ABR7ITC3_9CLOT</name>
<feature type="transmembrane region" description="Helical" evidence="6">
    <location>
        <begin position="332"/>
        <end position="352"/>
    </location>
</feature>
<gene>
    <name evidence="8" type="ORF">H8Z77_09960</name>
</gene>
<keyword evidence="4 6" id="KW-1133">Transmembrane helix</keyword>
<evidence type="ECO:0000256" key="6">
    <source>
        <dbReference type="SAM" id="Phobius"/>
    </source>
</evidence>
<feature type="transmembrane region" description="Helical" evidence="6">
    <location>
        <begin position="165"/>
        <end position="183"/>
    </location>
</feature>
<dbReference type="RefSeq" id="WP_069986810.1">
    <property type="nucleotide sequence ID" value="NZ_JACOQK010000001.1"/>
</dbReference>
<feature type="transmembrane region" description="Helical" evidence="6">
    <location>
        <begin position="358"/>
        <end position="377"/>
    </location>
</feature>
<protein>
    <submittedName>
        <fullName evidence="8">MFS transporter</fullName>
    </submittedName>
</protein>
<dbReference type="EMBL" id="JACOQK010000001">
    <property type="protein sequence ID" value="MBC5788328.1"/>
    <property type="molecule type" value="Genomic_DNA"/>
</dbReference>
<keyword evidence="2" id="KW-0813">Transport</keyword>
<comment type="caution">
    <text evidence="8">The sequence shown here is derived from an EMBL/GenBank/DDBJ whole genome shotgun (WGS) entry which is preliminary data.</text>
</comment>
<evidence type="ECO:0000256" key="4">
    <source>
        <dbReference type="ARBA" id="ARBA00022989"/>
    </source>
</evidence>
<keyword evidence="9" id="KW-1185">Reference proteome</keyword>
<evidence type="ECO:0000256" key="1">
    <source>
        <dbReference type="ARBA" id="ARBA00004651"/>
    </source>
</evidence>
<evidence type="ECO:0000313" key="9">
    <source>
        <dbReference type="Proteomes" id="UP000649151"/>
    </source>
</evidence>
<dbReference type="PANTHER" id="PTHR23531">
    <property type="entry name" value="QUINOLENE RESISTANCE PROTEIN NORA"/>
    <property type="match status" value="1"/>
</dbReference>
<feature type="transmembrane region" description="Helical" evidence="6">
    <location>
        <begin position="75"/>
        <end position="93"/>
    </location>
</feature>
<keyword evidence="3 6" id="KW-0812">Transmembrane</keyword>
<dbReference type="InterPro" id="IPR036259">
    <property type="entry name" value="MFS_trans_sf"/>
</dbReference>
<feature type="transmembrane region" description="Helical" evidence="6">
    <location>
        <begin position="238"/>
        <end position="257"/>
    </location>
</feature>
<evidence type="ECO:0000256" key="2">
    <source>
        <dbReference type="ARBA" id="ARBA00022448"/>
    </source>
</evidence>
<evidence type="ECO:0000256" key="3">
    <source>
        <dbReference type="ARBA" id="ARBA00022692"/>
    </source>
</evidence>
<feature type="transmembrane region" description="Helical" evidence="6">
    <location>
        <begin position="38"/>
        <end position="63"/>
    </location>
</feature>
<dbReference type="PROSITE" id="PS50850">
    <property type="entry name" value="MFS"/>
    <property type="match status" value="1"/>
</dbReference>
<evidence type="ECO:0000313" key="8">
    <source>
        <dbReference type="EMBL" id="MBC5788328.1"/>
    </source>
</evidence>